<evidence type="ECO:0000313" key="2">
    <source>
        <dbReference type="Proteomes" id="UP000618445"/>
    </source>
</evidence>
<protein>
    <submittedName>
        <fullName evidence="1">Uncharacterized protein</fullName>
    </submittedName>
</protein>
<comment type="caution">
    <text evidence="1">The sequence shown here is derived from an EMBL/GenBank/DDBJ whole genome shotgun (WGS) entry which is preliminary data.</text>
</comment>
<dbReference type="RefSeq" id="WP_190578625.1">
    <property type="nucleotide sequence ID" value="NZ_CAWPQU010000013.1"/>
</dbReference>
<keyword evidence="2" id="KW-1185">Reference proteome</keyword>
<organism evidence="1 2">
    <name type="scientific">Phormidium tenue FACHB-1050</name>
    <dbReference type="NCBI Taxonomy" id="2692857"/>
    <lineage>
        <taxon>Bacteria</taxon>
        <taxon>Bacillati</taxon>
        <taxon>Cyanobacteriota</taxon>
        <taxon>Cyanophyceae</taxon>
        <taxon>Oscillatoriophycideae</taxon>
        <taxon>Oscillatoriales</taxon>
        <taxon>Oscillatoriaceae</taxon>
        <taxon>Phormidium</taxon>
    </lineage>
</organism>
<reference evidence="1 2" key="1">
    <citation type="journal article" date="2020" name="ISME J.">
        <title>Comparative genomics reveals insights into cyanobacterial evolution and habitat adaptation.</title>
        <authorList>
            <person name="Chen M.Y."/>
            <person name="Teng W.K."/>
            <person name="Zhao L."/>
            <person name="Hu C.X."/>
            <person name="Zhou Y.K."/>
            <person name="Han B.P."/>
            <person name="Song L.R."/>
            <person name="Shu W.S."/>
        </authorList>
    </citation>
    <scope>NUCLEOTIDE SEQUENCE [LARGE SCALE GENOMIC DNA]</scope>
    <source>
        <strain evidence="1 2">FACHB-1050</strain>
    </source>
</reference>
<dbReference type="Proteomes" id="UP000618445">
    <property type="component" value="Unassembled WGS sequence"/>
</dbReference>
<sequence length="175" mass="19749">MESPDINSPSHAITVQLSSELYASLVEKTKITGKTEAELVIQGLHYILGNRLGSTFVQQEELERFSALEATLEQKLKQYVEHLIKDRVSSSELVETSSQSSLSQDLDNKRNMPIPTIRPLQVGDRVLILEPDSPYYMAKLLVIRTSLIRATVDTETGEKTFLKRDLRFVEAANEE</sequence>
<gene>
    <name evidence="1" type="ORF">H6G05_13265</name>
</gene>
<name>A0ABR8CBT7_9CYAN</name>
<dbReference type="EMBL" id="JACJQY010000020">
    <property type="protein sequence ID" value="MBD2317811.1"/>
    <property type="molecule type" value="Genomic_DNA"/>
</dbReference>
<accession>A0ABR8CBT7</accession>
<proteinExistence type="predicted"/>
<evidence type="ECO:0000313" key="1">
    <source>
        <dbReference type="EMBL" id="MBD2317811.1"/>
    </source>
</evidence>